<feature type="binding site" evidence="12">
    <location>
        <position position="266"/>
    </location>
    <ligand>
        <name>Zn(2+)</name>
        <dbReference type="ChEBI" id="CHEBI:29105"/>
        <label>2</label>
        <note>catalytic</note>
    </ligand>
</feature>
<evidence type="ECO:0000256" key="16">
    <source>
        <dbReference type="SAM" id="MobiDB-lite"/>
    </source>
</evidence>
<organism evidence="18 19">
    <name type="scientific">Stegodyphus mimosarum</name>
    <name type="common">African social velvet spider</name>
    <dbReference type="NCBI Taxonomy" id="407821"/>
    <lineage>
        <taxon>Eukaryota</taxon>
        <taxon>Metazoa</taxon>
        <taxon>Ecdysozoa</taxon>
        <taxon>Arthropoda</taxon>
        <taxon>Chelicerata</taxon>
        <taxon>Arachnida</taxon>
        <taxon>Araneae</taxon>
        <taxon>Araneomorphae</taxon>
        <taxon>Entelegynae</taxon>
        <taxon>Eresoidea</taxon>
        <taxon>Eresidae</taxon>
        <taxon>Stegodyphus</taxon>
    </lineage>
</organism>
<accession>A0A087US45</accession>
<feature type="binding site" evidence="12">
    <location>
        <position position="226"/>
    </location>
    <ligand>
        <name>Ca(2+)</name>
        <dbReference type="ChEBI" id="CHEBI:29108"/>
        <label>3</label>
    </ligand>
</feature>
<evidence type="ECO:0000256" key="15">
    <source>
        <dbReference type="PROSITE-ProRule" id="PRU01011"/>
    </source>
</evidence>
<feature type="region of interest" description="Disordered" evidence="16">
    <location>
        <begin position="302"/>
        <end position="351"/>
    </location>
</feature>
<dbReference type="STRING" id="407821.A0A087US45"/>
<feature type="binding site" evidence="12">
    <location>
        <position position="208"/>
    </location>
    <ligand>
        <name>Zn(2+)</name>
        <dbReference type="ChEBI" id="CHEBI:29105"/>
        <label>1</label>
    </ligand>
</feature>
<dbReference type="SUPFAM" id="SSF55486">
    <property type="entry name" value="Metalloproteases ('zincins'), catalytic domain"/>
    <property type="match status" value="1"/>
</dbReference>
<dbReference type="InterPro" id="IPR033739">
    <property type="entry name" value="M10A_MMP"/>
</dbReference>
<feature type="binding site" evidence="12">
    <location>
        <position position="452"/>
    </location>
    <ligand>
        <name>Ca(2+)</name>
        <dbReference type="ChEBI" id="CHEBI:29108"/>
        <label>5</label>
    </ligand>
</feature>
<feature type="binding site" evidence="12">
    <location>
        <position position="356"/>
    </location>
    <ligand>
        <name>Ca(2+)</name>
        <dbReference type="ChEBI" id="CHEBI:29108"/>
        <label>4</label>
    </ligand>
</feature>
<dbReference type="CDD" id="cd00094">
    <property type="entry name" value="HX"/>
    <property type="match status" value="1"/>
</dbReference>
<dbReference type="InterPro" id="IPR018487">
    <property type="entry name" value="Hemopexin-like_repeat"/>
</dbReference>
<evidence type="ECO:0000256" key="11">
    <source>
        <dbReference type="PIRSR" id="PIRSR001191-2"/>
    </source>
</evidence>
<feature type="binding site" evidence="12">
    <location>
        <position position="358"/>
    </location>
    <ligand>
        <name>Ca(2+)</name>
        <dbReference type="ChEBI" id="CHEBI:29108"/>
        <label>5</label>
    </ligand>
</feature>
<dbReference type="GO" id="GO:0031012">
    <property type="term" value="C:extracellular matrix"/>
    <property type="evidence" value="ECO:0007669"/>
    <property type="project" value="InterPro"/>
</dbReference>
<dbReference type="GO" id="GO:0006508">
    <property type="term" value="P:proteolysis"/>
    <property type="evidence" value="ECO:0007669"/>
    <property type="project" value="UniProtKB-KW"/>
</dbReference>
<feature type="binding site" evidence="12">
    <location>
        <position position="219"/>
    </location>
    <ligand>
        <name>Ca(2+)</name>
        <dbReference type="ChEBI" id="CHEBI:29108"/>
        <label>2</label>
    </ligand>
</feature>
<dbReference type="InterPro" id="IPR036375">
    <property type="entry name" value="Hemopexin-like_dom_sf"/>
</dbReference>
<feature type="binding site" evidence="11">
    <location>
        <position position="252"/>
    </location>
    <ligand>
        <name>Zn(2+)</name>
        <dbReference type="ChEBI" id="CHEBI:29105"/>
        <label>2</label>
        <note>catalytic</note>
    </ligand>
</feature>
<keyword evidence="4" id="KW-0732">Signal</keyword>
<feature type="binding site" description="in inhibited form" evidence="12">
    <location>
        <position position="110"/>
    </location>
    <ligand>
        <name>Zn(2+)</name>
        <dbReference type="ChEBI" id="CHEBI:29105"/>
        <label>2</label>
        <note>catalytic</note>
    </ligand>
</feature>
<feature type="binding site" evidence="12">
    <location>
        <position position="223"/>
    </location>
    <ligand>
        <name>Ca(2+)</name>
        <dbReference type="ChEBI" id="CHEBI:29108"/>
        <label>3</label>
    </ligand>
</feature>
<feature type="binding site" evidence="12">
    <location>
        <position position="226"/>
    </location>
    <ligand>
        <name>Ca(2+)</name>
        <dbReference type="ChEBI" id="CHEBI:29108"/>
        <label>1</label>
    </ligand>
</feature>
<dbReference type="PANTHER" id="PTHR10201:SF308">
    <property type="entry name" value="MATRIX METALLOPROTEINASE 2"/>
    <property type="match status" value="1"/>
</dbReference>
<protein>
    <submittedName>
        <fullName evidence="18">Matrix metalloproteinase-16</fullName>
    </submittedName>
</protein>
<dbReference type="PIRSF" id="PIRSF001191">
    <property type="entry name" value="Peptidase_M10A_matrix"/>
    <property type="match status" value="1"/>
</dbReference>
<keyword evidence="2" id="KW-0645">Protease</keyword>
<dbReference type="CDD" id="cd04278">
    <property type="entry name" value="ZnMc_MMP"/>
    <property type="match status" value="1"/>
</dbReference>
<dbReference type="SMART" id="SM00235">
    <property type="entry name" value="ZnMc"/>
    <property type="match status" value="1"/>
</dbReference>
<feature type="binding site" evidence="12">
    <location>
        <position position="183"/>
    </location>
    <ligand>
        <name>Ca(2+)</name>
        <dbReference type="ChEBI" id="CHEBI:29108"/>
        <label>2</label>
    </ligand>
</feature>
<feature type="binding site" evidence="11">
    <location>
        <position position="248"/>
    </location>
    <ligand>
        <name>Zn(2+)</name>
        <dbReference type="ChEBI" id="CHEBI:29105"/>
        <label>2</label>
        <note>catalytic</note>
    </ligand>
</feature>
<feature type="binding site" evidence="12">
    <location>
        <position position="200"/>
    </location>
    <ligand>
        <name>Ca(2+)</name>
        <dbReference type="ChEBI" id="CHEBI:29108"/>
        <label>3</label>
    </ligand>
</feature>
<dbReference type="GO" id="GO:0030574">
    <property type="term" value="P:collagen catabolic process"/>
    <property type="evidence" value="ECO:0007669"/>
    <property type="project" value="TreeGrafter"/>
</dbReference>
<dbReference type="PANTHER" id="PTHR10201">
    <property type="entry name" value="MATRIX METALLOPROTEINASE"/>
    <property type="match status" value="1"/>
</dbReference>
<dbReference type="InterPro" id="IPR036365">
    <property type="entry name" value="PGBD-like_sf"/>
</dbReference>
<feature type="repeat" description="Hemopexin" evidence="15">
    <location>
        <begin position="494"/>
        <end position="541"/>
    </location>
</feature>
<evidence type="ECO:0000256" key="8">
    <source>
        <dbReference type="ARBA" id="ARBA00023049"/>
    </source>
</evidence>
<feature type="binding site" evidence="12">
    <location>
        <position position="498"/>
    </location>
    <ligand>
        <name>Ca(2+)</name>
        <dbReference type="ChEBI" id="CHEBI:29108"/>
        <label>4</label>
    </ligand>
</feature>
<evidence type="ECO:0000256" key="1">
    <source>
        <dbReference type="ARBA" id="ARBA00010370"/>
    </source>
</evidence>
<dbReference type="FunFam" id="3.40.390.10:FF:000022">
    <property type="entry name" value="Matrix metalloproteinase 1, isoform C"/>
    <property type="match status" value="1"/>
</dbReference>
<keyword evidence="5" id="KW-0677">Repeat</keyword>
<dbReference type="Gene3D" id="2.110.10.10">
    <property type="entry name" value="Hemopexin-like domain"/>
    <property type="match status" value="1"/>
</dbReference>
<feature type="binding site" evidence="12">
    <location>
        <position position="201"/>
    </location>
    <ligand>
        <name>Ca(2+)</name>
        <dbReference type="ChEBI" id="CHEBI:29108"/>
        <label>3</label>
    </ligand>
</feature>
<comment type="similarity">
    <text evidence="1">Belongs to the peptidase M10A family.</text>
</comment>
<dbReference type="PRINTS" id="PR00138">
    <property type="entry name" value="MATRIXIN"/>
</dbReference>
<dbReference type="PROSITE" id="PS51642">
    <property type="entry name" value="HEMOPEXIN_2"/>
    <property type="match status" value="4"/>
</dbReference>
<comment type="cofactor">
    <cofactor evidence="12">
        <name>Ca(2+)</name>
        <dbReference type="ChEBI" id="CHEBI:29108"/>
    </cofactor>
    <text evidence="12">Can bind about 5 Ca(2+) ions per subunit.</text>
</comment>
<feature type="binding site" evidence="12">
    <location>
        <position position="217"/>
    </location>
    <ligand>
        <name>Ca(2+)</name>
        <dbReference type="ChEBI" id="CHEBI:29108"/>
        <label>2</label>
    </ligand>
</feature>
<evidence type="ECO:0000256" key="10">
    <source>
        <dbReference type="PIRSR" id="PIRSR001191-1"/>
    </source>
</evidence>
<evidence type="ECO:0000256" key="12">
    <source>
        <dbReference type="PIRSR" id="PIRSR621190-2"/>
    </source>
</evidence>
<dbReference type="SUPFAM" id="SSF47090">
    <property type="entry name" value="PGBD-like"/>
    <property type="match status" value="1"/>
</dbReference>
<dbReference type="InterPro" id="IPR001818">
    <property type="entry name" value="Pept_M10_metallopeptidase"/>
</dbReference>
<dbReference type="InterPro" id="IPR000585">
    <property type="entry name" value="Hemopexin-like_dom"/>
</dbReference>
<dbReference type="OrthoDB" id="406838at2759"/>
<keyword evidence="6" id="KW-0378">Hydrolase</keyword>
<dbReference type="InterPro" id="IPR006026">
    <property type="entry name" value="Peptidase_Metallo"/>
</dbReference>
<comment type="cofactor">
    <cofactor evidence="12">
        <name>Zn(2+)</name>
        <dbReference type="ChEBI" id="CHEBI:29105"/>
    </cofactor>
    <text evidence="12">Binds 2 Zn(2+) ions per subunit.</text>
</comment>
<name>A0A087US45_STEMI</name>
<evidence type="ECO:0000256" key="9">
    <source>
        <dbReference type="ARBA" id="ARBA00023145"/>
    </source>
</evidence>
<feature type="repeat" description="Hemopexin" evidence="15">
    <location>
        <begin position="398"/>
        <end position="444"/>
    </location>
</feature>
<dbReference type="SMART" id="SM00120">
    <property type="entry name" value="HX"/>
    <property type="match status" value="4"/>
</dbReference>
<evidence type="ECO:0000256" key="14">
    <source>
        <dbReference type="PIRSR" id="PIRSR621190-4"/>
    </source>
</evidence>
<dbReference type="InterPro" id="IPR024079">
    <property type="entry name" value="MetalloPept_cat_dom_sf"/>
</dbReference>
<feature type="compositionally biased region" description="Basic residues" evidence="16">
    <location>
        <begin position="340"/>
        <end position="349"/>
    </location>
</feature>
<proteinExistence type="inferred from homology"/>
<feature type="repeat" description="Hemopexin" evidence="15">
    <location>
        <begin position="348"/>
        <end position="396"/>
    </location>
</feature>
<keyword evidence="13" id="KW-1015">Disulfide bond</keyword>
<keyword evidence="19" id="KW-1185">Reference proteome</keyword>
<dbReference type="InterPro" id="IPR002477">
    <property type="entry name" value="Peptidoglycan-bd-like"/>
</dbReference>
<dbReference type="InterPro" id="IPR021158">
    <property type="entry name" value="Pept_M10A_Zn_BS"/>
</dbReference>
<keyword evidence="8" id="KW-0482">Metalloprotease</keyword>
<evidence type="ECO:0000259" key="17">
    <source>
        <dbReference type="SMART" id="SM00235"/>
    </source>
</evidence>
<gene>
    <name evidence="18" type="ORF">X975_26766</name>
</gene>
<evidence type="ECO:0000256" key="13">
    <source>
        <dbReference type="PIRSR" id="PIRSR621190-3"/>
    </source>
</evidence>
<feature type="binding site" evidence="12">
    <location>
        <position position="402"/>
    </location>
    <ligand>
        <name>Ca(2+)</name>
        <dbReference type="ChEBI" id="CHEBI:29108"/>
        <label>4</label>
    </ligand>
</feature>
<feature type="active site" evidence="10">
    <location>
        <position position="249"/>
    </location>
</feature>
<feature type="binding site" evidence="12">
    <location>
        <position position="195"/>
    </location>
    <ligand>
        <name>Zn(2+)</name>
        <dbReference type="ChEBI" id="CHEBI:29105"/>
        <label>1</label>
    </ligand>
</feature>
<feature type="binding site" evidence="12">
    <location>
        <position position="193"/>
    </location>
    <ligand>
        <name>Zn(2+)</name>
        <dbReference type="ChEBI" id="CHEBI:29105"/>
        <label>1</label>
    </ligand>
</feature>
<dbReference type="GO" id="GO:0030198">
    <property type="term" value="P:extracellular matrix organization"/>
    <property type="evidence" value="ECO:0007669"/>
    <property type="project" value="TreeGrafter"/>
</dbReference>
<evidence type="ECO:0000256" key="6">
    <source>
        <dbReference type="ARBA" id="ARBA00022801"/>
    </source>
</evidence>
<feature type="binding site" evidence="12">
    <location>
        <position position="221"/>
    </location>
    <ligand>
        <name>Zn(2+)</name>
        <dbReference type="ChEBI" id="CHEBI:29105"/>
        <label>1</label>
    </ligand>
</feature>
<feature type="non-terminal residue" evidence="18">
    <location>
        <position position="596"/>
    </location>
</feature>
<evidence type="ECO:0000256" key="4">
    <source>
        <dbReference type="ARBA" id="ARBA00022729"/>
    </source>
</evidence>
<feature type="domain" description="Peptidase metallopeptidase" evidence="17">
    <location>
        <begin position="127"/>
        <end position="293"/>
    </location>
</feature>
<dbReference type="Pfam" id="PF01471">
    <property type="entry name" value="PG_binding_1"/>
    <property type="match status" value="1"/>
</dbReference>
<evidence type="ECO:0000256" key="3">
    <source>
        <dbReference type="ARBA" id="ARBA00022723"/>
    </source>
</evidence>
<evidence type="ECO:0000256" key="5">
    <source>
        <dbReference type="ARBA" id="ARBA00022737"/>
    </source>
</evidence>
<dbReference type="AlphaFoldDB" id="A0A087US45"/>
<dbReference type="InterPro" id="IPR021190">
    <property type="entry name" value="Pept_M10A"/>
</dbReference>
<sequence>MMISVPGLHRIARIVTRIWTITVAATLMYSHLSSAVTDMKTESPDRERWESVEKYLNRYGYLSSSPQGVEYLRTEEKWKEAVRSMQRFGGLPPTGNVDERTLALLRRPRCGMPDLSPGERVRRYAIQGQQWNKKDLTWSIKCYPPSLEKNLVRSEVTKAFKVWSDVSQLNFREVSGNSHVAADIIVSFERGQHGDGYAFDGKGVVLAHAFFPGEGIGGDAHFDVEEPWVDGQPPPGIDGVRLFAVAAHEFGHSLGLSHSSVDGALMNPFYQTIQENFQLPHDDTIGIQMLYGARNPTRWVPLSPYIPPSTRAPVTTPRRPMKPGPDVPKRPATHPPPHSPPHHHPKKPRTCNTTFDAISVIRRELFIFKGKYFWRLNSQGLMKNYPVEIRRFWYDSDLETVDAVYERPIDTKIVFFSGQQYWLFNGNSKEPGYPRPLTDLGLPPDLKRIDAAMVWGYNGKTYLFAGTEYWRYDEAEGRVELDYPRDMSMWRGVPYHIDAAFQHTDGHTYFFKGRRFWQFNDNLMSVKKTKFSNINQHWFGCPIRNEQVPDEDDDEEEADVDITSKSSLVCVASNSFLLISFAVTFLFYRTRLILTL</sequence>
<dbReference type="GO" id="GO:0008270">
    <property type="term" value="F:zinc ion binding"/>
    <property type="evidence" value="ECO:0007669"/>
    <property type="project" value="InterPro"/>
</dbReference>
<feature type="binding site" evidence="11">
    <location>
        <position position="258"/>
    </location>
    <ligand>
        <name>Zn(2+)</name>
        <dbReference type="ChEBI" id="CHEBI:29105"/>
        <label>2</label>
        <note>catalytic</note>
    </ligand>
</feature>
<evidence type="ECO:0000256" key="2">
    <source>
        <dbReference type="ARBA" id="ARBA00022670"/>
    </source>
</evidence>
<evidence type="ECO:0000256" key="7">
    <source>
        <dbReference type="ARBA" id="ARBA00022833"/>
    </source>
</evidence>
<dbReference type="OMA" id="DPRYPQD"/>
<dbReference type="Proteomes" id="UP000054359">
    <property type="component" value="Unassembled WGS sequence"/>
</dbReference>
<feature type="repeat" description="Hemopexin" evidence="15">
    <location>
        <begin position="446"/>
        <end position="493"/>
    </location>
</feature>
<evidence type="ECO:0000313" key="18">
    <source>
        <dbReference type="EMBL" id="KFM80184.1"/>
    </source>
</evidence>
<keyword evidence="9" id="KW-0865">Zymogen</keyword>
<dbReference type="Pfam" id="PF00413">
    <property type="entry name" value="Peptidase_M10"/>
    <property type="match status" value="1"/>
</dbReference>
<dbReference type="GO" id="GO:0005615">
    <property type="term" value="C:extracellular space"/>
    <property type="evidence" value="ECO:0007669"/>
    <property type="project" value="TreeGrafter"/>
</dbReference>
<keyword evidence="12" id="KW-0106">Calcium</keyword>
<keyword evidence="3 11" id="KW-0479">Metal-binding</keyword>
<dbReference type="FunFam" id="2.110.10.10:FF:000018">
    <property type="entry name" value="Matrix metallopeptidase 25b"/>
    <property type="match status" value="1"/>
</dbReference>
<feature type="disulfide bond" evidence="13">
    <location>
        <begin position="351"/>
        <end position="541"/>
    </location>
</feature>
<keyword evidence="7 11" id="KW-0862">Zinc</keyword>
<dbReference type="EMBL" id="KK121306">
    <property type="protein sequence ID" value="KFM80184.1"/>
    <property type="molecule type" value="Genomic_DNA"/>
</dbReference>
<feature type="modified residue" description="Phosphotyrosine; by PKDCC" evidence="14">
    <location>
        <position position="433"/>
    </location>
</feature>
<dbReference type="Gene3D" id="3.40.390.10">
    <property type="entry name" value="Collagenase (Catalytic Domain)"/>
    <property type="match status" value="1"/>
</dbReference>
<dbReference type="PROSITE" id="PS00546">
    <property type="entry name" value="CYSTEINE_SWITCH"/>
    <property type="match status" value="1"/>
</dbReference>
<dbReference type="Pfam" id="PF00045">
    <property type="entry name" value="Hemopexin"/>
    <property type="match status" value="4"/>
</dbReference>
<evidence type="ECO:0000313" key="19">
    <source>
        <dbReference type="Proteomes" id="UP000054359"/>
    </source>
</evidence>
<dbReference type="SUPFAM" id="SSF50923">
    <property type="entry name" value="Hemopexin-like domain"/>
    <property type="match status" value="1"/>
</dbReference>
<reference evidence="18 19" key="1">
    <citation type="submission" date="2013-11" db="EMBL/GenBank/DDBJ databases">
        <title>Genome sequencing of Stegodyphus mimosarum.</title>
        <authorList>
            <person name="Bechsgaard J."/>
        </authorList>
    </citation>
    <scope>NUCLEOTIDE SEQUENCE [LARGE SCALE GENOMIC DNA]</scope>
</reference>
<dbReference type="GO" id="GO:0004222">
    <property type="term" value="F:metalloendopeptidase activity"/>
    <property type="evidence" value="ECO:0007669"/>
    <property type="project" value="InterPro"/>
</dbReference>